<organism evidence="7 8">
    <name type="scientific">Lutzomyia longipalpis</name>
    <name type="common">Sand fly</name>
    <dbReference type="NCBI Taxonomy" id="7200"/>
    <lineage>
        <taxon>Eukaryota</taxon>
        <taxon>Metazoa</taxon>
        <taxon>Ecdysozoa</taxon>
        <taxon>Arthropoda</taxon>
        <taxon>Hexapoda</taxon>
        <taxon>Insecta</taxon>
        <taxon>Pterygota</taxon>
        <taxon>Neoptera</taxon>
        <taxon>Endopterygota</taxon>
        <taxon>Diptera</taxon>
        <taxon>Nematocera</taxon>
        <taxon>Psychodoidea</taxon>
        <taxon>Psychodidae</taxon>
        <taxon>Lutzomyia</taxon>
        <taxon>Lutzomyia</taxon>
    </lineage>
</organism>
<dbReference type="VEuPathDB" id="VectorBase:LLONM1_011035"/>
<dbReference type="PANTHER" id="PTHR10173:SF52">
    <property type="entry name" value="METHIONINE-R-SULFOXIDE REDUCTASE B1"/>
    <property type="match status" value="1"/>
</dbReference>
<reference evidence="8" key="1">
    <citation type="submission" date="2012-05" db="EMBL/GenBank/DDBJ databases">
        <title>Whole Genome Assembly of Lutzomyia longipalpis.</title>
        <authorList>
            <person name="Richards S."/>
            <person name="Qu C."/>
            <person name="Dillon R."/>
            <person name="Worley K."/>
            <person name="Scherer S."/>
            <person name="Batterton M."/>
            <person name="Taylor A."/>
            <person name="Hawes A."/>
            <person name="Hernandez B."/>
            <person name="Kovar C."/>
            <person name="Mandapat C."/>
            <person name="Pham C."/>
            <person name="Qu C."/>
            <person name="Jing C."/>
            <person name="Bess C."/>
            <person name="Bandaranaike D."/>
            <person name="Ngo D."/>
            <person name="Ongeri F."/>
            <person name="Arias F."/>
            <person name="Lara F."/>
            <person name="Weissenberger G."/>
            <person name="Kamau G."/>
            <person name="Han H."/>
            <person name="Shen H."/>
            <person name="Dinh H."/>
            <person name="Khalil I."/>
            <person name="Jones J."/>
            <person name="Shafer J."/>
            <person name="Jayaseelan J."/>
            <person name="Quiroz J."/>
            <person name="Blankenburg K."/>
            <person name="Nguyen L."/>
            <person name="Jackson L."/>
            <person name="Francisco L."/>
            <person name="Tang L.-Y."/>
            <person name="Pu L.-L."/>
            <person name="Perales L."/>
            <person name="Lorensuhewa L."/>
            <person name="Munidasa M."/>
            <person name="Coyle M."/>
            <person name="Taylor M."/>
            <person name="Puazo M."/>
            <person name="Firestine M."/>
            <person name="Scheel M."/>
            <person name="Javaid M."/>
            <person name="Wang M."/>
            <person name="Li M."/>
            <person name="Tabassum N."/>
            <person name="Saada N."/>
            <person name="Osuji N."/>
            <person name="Aqrawi P."/>
            <person name="Fu Q."/>
            <person name="Thornton R."/>
            <person name="Raj R."/>
            <person name="Goodspeed R."/>
            <person name="Mata R."/>
            <person name="Najjar R."/>
            <person name="Gubbala S."/>
            <person name="Lee S."/>
            <person name="Denson S."/>
            <person name="Patil S."/>
            <person name="Macmil S."/>
            <person name="Qi S."/>
            <person name="Matskevitch T."/>
            <person name="Palculict T."/>
            <person name="Mathew T."/>
            <person name="Vee V."/>
            <person name="Velamala V."/>
            <person name="Korchina V."/>
            <person name="Cai W."/>
            <person name="Liu W."/>
            <person name="Dai W."/>
            <person name="Zou X."/>
            <person name="Zhu Y."/>
            <person name="Zhang Y."/>
            <person name="Wu Y.-Q."/>
            <person name="Xin Y."/>
            <person name="Nazarath L."/>
            <person name="Kovar C."/>
            <person name="Han Y."/>
            <person name="Muzny D."/>
            <person name="Gibbs R."/>
        </authorList>
    </citation>
    <scope>NUCLEOTIDE SEQUENCE [LARGE SCALE GENOMIC DNA]</scope>
    <source>
        <strain evidence="8">Jacobina</strain>
    </source>
</reference>
<name>A0A1B0CXC5_LUTLO</name>
<dbReference type="InterPro" id="IPR011057">
    <property type="entry name" value="Mss4-like_sf"/>
</dbReference>
<dbReference type="PROSITE" id="PS51790">
    <property type="entry name" value="MSRB"/>
    <property type="match status" value="1"/>
</dbReference>
<keyword evidence="3" id="KW-0560">Oxidoreductase</keyword>
<comment type="similarity">
    <text evidence="1">Belongs to the MsrB Met sulfoxide reductase family.</text>
</comment>
<evidence type="ECO:0000256" key="1">
    <source>
        <dbReference type="ARBA" id="ARBA00007174"/>
    </source>
</evidence>
<dbReference type="EMBL" id="AJWK01033556">
    <property type="status" value="NOT_ANNOTATED_CDS"/>
    <property type="molecule type" value="Genomic_DNA"/>
</dbReference>
<proteinExistence type="inferred from homology"/>
<evidence type="ECO:0000313" key="6">
    <source>
        <dbReference type="EMBL" id="MBC1175445.1"/>
    </source>
</evidence>
<comment type="catalytic activity">
    <reaction evidence="4">
        <text>L-methionyl-[protein] + [thioredoxin]-disulfide + H2O = L-methionyl-(R)-S-oxide-[protein] + [thioredoxin]-dithiol</text>
        <dbReference type="Rhea" id="RHEA:24164"/>
        <dbReference type="Rhea" id="RHEA-COMP:10698"/>
        <dbReference type="Rhea" id="RHEA-COMP:10700"/>
        <dbReference type="Rhea" id="RHEA-COMP:12313"/>
        <dbReference type="Rhea" id="RHEA-COMP:12314"/>
        <dbReference type="ChEBI" id="CHEBI:15377"/>
        <dbReference type="ChEBI" id="CHEBI:16044"/>
        <dbReference type="ChEBI" id="CHEBI:29950"/>
        <dbReference type="ChEBI" id="CHEBI:45764"/>
        <dbReference type="ChEBI" id="CHEBI:50058"/>
        <dbReference type="EC" id="1.8.4.12"/>
    </reaction>
</comment>
<dbReference type="GO" id="GO:0005737">
    <property type="term" value="C:cytoplasm"/>
    <property type="evidence" value="ECO:0007669"/>
    <property type="project" value="TreeGrafter"/>
</dbReference>
<dbReference type="VEuPathDB" id="VectorBase:LLOJ009661"/>
<evidence type="ECO:0000313" key="8">
    <source>
        <dbReference type="Proteomes" id="UP000092461"/>
    </source>
</evidence>
<evidence type="ECO:0000256" key="2">
    <source>
        <dbReference type="ARBA" id="ARBA00012499"/>
    </source>
</evidence>
<dbReference type="GO" id="GO:0033743">
    <property type="term" value="F:peptide-methionine (R)-S-oxide reductase activity"/>
    <property type="evidence" value="ECO:0007669"/>
    <property type="project" value="UniProtKB-EC"/>
</dbReference>
<reference evidence="7" key="3">
    <citation type="submission" date="2020-05" db="UniProtKB">
        <authorList>
            <consortium name="EnsemblMetazoa"/>
        </authorList>
    </citation>
    <scope>IDENTIFICATION</scope>
    <source>
        <strain evidence="7">Jacobina</strain>
    </source>
</reference>
<feature type="domain" description="MsrB" evidence="5">
    <location>
        <begin position="86"/>
        <end position="185"/>
    </location>
</feature>
<sequence>KSCVGLFLGIYFIKEEARVRLSEANLSQRKTPIHSELNSNRLSVLQISTIKVKTSRFLQLEIKNFLGNFASEYQRKSGEGSKMESKEALRARLTPLQYQVTQEAGTERPFTGCYDKHYEKGMYVCIVCRQELFSSNTKYDSGCGWPAFNDVLDKGKITLHKDTSIAGMLITSQLTETACLFIFFN</sequence>
<protein>
    <recommendedName>
        <fullName evidence="2">peptide-methionine (R)-S-oxide reductase</fullName>
        <ecNumber evidence="2">1.8.4.12</ecNumber>
    </recommendedName>
</protein>
<reference evidence="6" key="2">
    <citation type="journal article" date="2020" name="BMC">
        <title>Leishmania infection induces a limited differential gene expression in the sand fly midgut.</title>
        <authorList>
            <person name="Coutinho-Abreu I.V."/>
            <person name="Serafim T.D."/>
            <person name="Meneses C."/>
            <person name="Kamhawi S."/>
            <person name="Oliveira F."/>
            <person name="Valenzuela J.G."/>
        </authorList>
    </citation>
    <scope>NUCLEOTIDE SEQUENCE</scope>
    <source>
        <strain evidence="6">Jacobina</strain>
        <tissue evidence="6">Midgut</tissue>
    </source>
</reference>
<dbReference type="EnsemblMetazoa" id="LLOJ009661-RA">
    <property type="protein sequence ID" value="LLOJ009661-PA"/>
    <property type="gene ID" value="LLOJ009661"/>
</dbReference>
<dbReference type="InterPro" id="IPR002579">
    <property type="entry name" value="Met_Sox_Rdtase_MsrB_dom"/>
</dbReference>
<dbReference type="PANTHER" id="PTHR10173">
    <property type="entry name" value="METHIONINE SULFOXIDE REDUCTASE"/>
    <property type="match status" value="1"/>
</dbReference>
<dbReference type="EMBL" id="GITU01006742">
    <property type="protein sequence ID" value="MBC1175445.1"/>
    <property type="molecule type" value="Transcribed_RNA"/>
</dbReference>
<dbReference type="EC" id="1.8.4.12" evidence="2"/>
<evidence type="ECO:0000256" key="4">
    <source>
        <dbReference type="ARBA" id="ARBA00048488"/>
    </source>
</evidence>
<dbReference type="SUPFAM" id="SSF51316">
    <property type="entry name" value="Mss4-like"/>
    <property type="match status" value="1"/>
</dbReference>
<evidence type="ECO:0000259" key="5">
    <source>
        <dbReference type="PROSITE" id="PS51790"/>
    </source>
</evidence>
<dbReference type="GO" id="GO:0030091">
    <property type="term" value="P:protein repair"/>
    <property type="evidence" value="ECO:0007669"/>
    <property type="project" value="InterPro"/>
</dbReference>
<keyword evidence="8" id="KW-1185">Reference proteome</keyword>
<dbReference type="Gene3D" id="2.170.150.20">
    <property type="entry name" value="Peptide methionine sulfoxide reductase"/>
    <property type="match status" value="1"/>
</dbReference>
<dbReference type="Proteomes" id="UP000092461">
    <property type="component" value="Unassembled WGS sequence"/>
</dbReference>
<accession>A0A1B0CXC5</accession>
<evidence type="ECO:0000313" key="7">
    <source>
        <dbReference type="EnsemblMetazoa" id="LLOJ009661-PA"/>
    </source>
</evidence>
<evidence type="ECO:0000256" key="3">
    <source>
        <dbReference type="ARBA" id="ARBA00023002"/>
    </source>
</evidence>
<dbReference type="AlphaFoldDB" id="A0A1B0CXC5"/>
<dbReference type="GO" id="GO:0006979">
    <property type="term" value="P:response to oxidative stress"/>
    <property type="evidence" value="ECO:0007669"/>
    <property type="project" value="InterPro"/>
</dbReference>
<dbReference type="InterPro" id="IPR028427">
    <property type="entry name" value="Met_Sox_Rdtase_MsrB"/>
</dbReference>
<dbReference type="Pfam" id="PF01641">
    <property type="entry name" value="SelR"/>
    <property type="match status" value="1"/>
</dbReference>